<evidence type="ECO:0000256" key="1">
    <source>
        <dbReference type="SAM" id="Phobius"/>
    </source>
</evidence>
<dbReference type="AlphaFoldDB" id="Q6BFN8"/>
<reference evidence="2 3" key="1">
    <citation type="journal article" date="2004" name="Curr. Biol.">
        <title>High coding density on the largest Paramecium tetraurelia somatic chromosome.</title>
        <authorList>
            <person name="Zagulski M."/>
            <person name="Nowak J.K."/>
            <person name="Le Mouel A."/>
            <person name="Nowacki M."/>
            <person name="Migdalski A."/>
            <person name="Gromadka R."/>
            <person name="Noel B."/>
            <person name="Blanc I."/>
            <person name="Dessen P."/>
            <person name="Wincker P."/>
            <person name="Keller A.M."/>
            <person name="Cohen J."/>
            <person name="Meyer E."/>
            <person name="Sperling L."/>
        </authorList>
    </citation>
    <scope>NUCLEOTIDE SEQUENCE [LARGE SCALE GENOMIC DNA]</scope>
    <source>
        <strain evidence="2 3">Stock d4-2</strain>
    </source>
</reference>
<keyword evidence="1" id="KW-1133">Transmembrane helix</keyword>
<evidence type="ECO:0000313" key="2">
    <source>
        <dbReference type="EMBL" id="CAH03532.1"/>
    </source>
</evidence>
<keyword evidence="1" id="KW-0472">Membrane</keyword>
<dbReference type="Proteomes" id="UP000000600">
    <property type="component" value="Chromosome"/>
</dbReference>
<keyword evidence="1" id="KW-0812">Transmembrane</keyword>
<protein>
    <recommendedName>
        <fullName evidence="4">Transmembrane protein</fullName>
    </recommendedName>
</protein>
<keyword evidence="3" id="KW-1185">Reference proteome</keyword>
<dbReference type="EMBL" id="CR548612">
    <property type="protein sequence ID" value="CAH03532.1"/>
    <property type="molecule type" value="Genomic_DNA"/>
</dbReference>
<proteinExistence type="predicted"/>
<feature type="transmembrane region" description="Helical" evidence="1">
    <location>
        <begin position="172"/>
        <end position="193"/>
    </location>
</feature>
<name>Q6BFN8_PARTE</name>
<accession>Q6BFN8</accession>
<organism evidence="2 3">
    <name type="scientific">Paramecium tetraurelia</name>
    <dbReference type="NCBI Taxonomy" id="5888"/>
    <lineage>
        <taxon>Eukaryota</taxon>
        <taxon>Sar</taxon>
        <taxon>Alveolata</taxon>
        <taxon>Ciliophora</taxon>
        <taxon>Intramacronucleata</taxon>
        <taxon>Oligohymenophorea</taxon>
        <taxon>Peniculida</taxon>
        <taxon>Parameciidae</taxon>
        <taxon>Paramecium</taxon>
    </lineage>
</organism>
<dbReference type="RefSeq" id="XP_001347159.1">
    <property type="nucleotide sequence ID" value="XM_001347123.1"/>
</dbReference>
<dbReference type="InParanoid" id="Q6BFN8"/>
<evidence type="ECO:0008006" key="4">
    <source>
        <dbReference type="Google" id="ProtNLM"/>
    </source>
</evidence>
<evidence type="ECO:0000313" key="3">
    <source>
        <dbReference type="Proteomes" id="UP000000600"/>
    </source>
</evidence>
<dbReference type="GeneID" id="79574152"/>
<sequence length="197" mass="24025">MSLYYQIKKNVVEPKREIEFKDFKIRNRYLVVKQIKNRNIFYFQNISPFSPNRVKHLPKLRLPSLPHSDSNQQCLSKSPKNIPQRSVIEYPYLQLLSQQSQDLKEFIIQQRPVDKPFQKKKVNTVFQTDDLSFEYRKPQTLRKYSLQFQDDKKQYTLRYIQIQFQSKKQINLIFFICSYFIFVRIFSLSLLFIKKTY</sequence>
<dbReference type="KEGG" id="ptm:PTMB.334"/>
<gene>
    <name evidence="2" type="ORF">PTMB.334</name>
</gene>